<keyword evidence="2" id="KW-1185">Reference proteome</keyword>
<reference evidence="2" key="1">
    <citation type="journal article" date="2011" name="Proc. Natl. Acad. Sci. U.S.A.">
        <title>Genomic insights into the physiology and ecology of the marine filamentous cyanobacterium Lyngbya majuscula.</title>
        <authorList>
            <person name="Jones A.C."/>
            <person name="Monroe E.A."/>
            <person name="Podell S."/>
            <person name="Hess W.R."/>
            <person name="Klages S."/>
            <person name="Esquenazi E."/>
            <person name="Niessen S."/>
            <person name="Hoover H."/>
            <person name="Rothmann M."/>
            <person name="Lasken R.S."/>
            <person name="Yates J.R.III."/>
            <person name="Reinhardt R."/>
            <person name="Kube M."/>
            <person name="Burkart M.D."/>
            <person name="Allen E.E."/>
            <person name="Dorrestein P.C."/>
            <person name="Gerwick W.H."/>
            <person name="Gerwick L."/>
        </authorList>
    </citation>
    <scope>NUCLEOTIDE SEQUENCE [LARGE SCALE GENOMIC DNA]</scope>
    <source>
        <strain evidence="2">3L</strain>
    </source>
</reference>
<evidence type="ECO:0000313" key="2">
    <source>
        <dbReference type="Proteomes" id="UP000003959"/>
    </source>
</evidence>
<organism evidence="1 2">
    <name type="scientific">Moorena producens 3L</name>
    <dbReference type="NCBI Taxonomy" id="489825"/>
    <lineage>
        <taxon>Bacteria</taxon>
        <taxon>Bacillati</taxon>
        <taxon>Cyanobacteriota</taxon>
        <taxon>Cyanophyceae</taxon>
        <taxon>Coleofasciculales</taxon>
        <taxon>Coleofasciculaceae</taxon>
        <taxon>Moorena</taxon>
    </lineage>
</organism>
<name>F4XY48_9CYAN</name>
<dbReference type="AlphaFoldDB" id="F4XY48"/>
<accession>F4XY48</accession>
<dbReference type="RefSeq" id="WP_009149803.1">
    <property type="nucleotide sequence ID" value="NZ_GL890953.1"/>
</dbReference>
<gene>
    <name evidence="1" type="ORF">LYNGBM3L_50070</name>
</gene>
<proteinExistence type="predicted"/>
<dbReference type="Proteomes" id="UP000003959">
    <property type="component" value="Unassembled WGS sequence"/>
</dbReference>
<dbReference type="HOGENOM" id="CLU_3009347_0_0_3"/>
<evidence type="ECO:0000313" key="1">
    <source>
        <dbReference type="EMBL" id="EGJ30445.1"/>
    </source>
</evidence>
<dbReference type="EMBL" id="GL890953">
    <property type="protein sequence ID" value="EGJ30445.1"/>
    <property type="molecule type" value="Genomic_DNA"/>
</dbReference>
<dbReference type="eggNOG" id="COG3385">
    <property type="taxonomic scope" value="Bacteria"/>
</dbReference>
<protein>
    <submittedName>
        <fullName evidence="1">Uncharacterized protein</fullName>
    </submittedName>
</protein>
<sequence length="56" mass="6367">MFRDYQSGGYNMEGSNVVGKRFLSLVLLRSFAYLFATSQGDKINKKGVQKYVARVK</sequence>